<feature type="compositionally biased region" description="Low complexity" evidence="1">
    <location>
        <begin position="573"/>
        <end position="590"/>
    </location>
</feature>
<gene>
    <name evidence="2" type="ORF">IWX90DRAFT_490447</name>
</gene>
<feature type="compositionally biased region" description="Basic and acidic residues" evidence="1">
    <location>
        <begin position="707"/>
        <end position="734"/>
    </location>
</feature>
<feature type="compositionally biased region" description="Pro residues" evidence="1">
    <location>
        <begin position="591"/>
        <end position="603"/>
    </location>
</feature>
<feature type="compositionally biased region" description="Low complexity" evidence="1">
    <location>
        <begin position="137"/>
        <end position="153"/>
    </location>
</feature>
<feature type="compositionally biased region" description="Low complexity" evidence="1">
    <location>
        <begin position="380"/>
        <end position="389"/>
    </location>
</feature>
<feature type="compositionally biased region" description="Polar residues" evidence="1">
    <location>
        <begin position="533"/>
        <end position="552"/>
    </location>
</feature>
<feature type="region of interest" description="Disordered" evidence="1">
    <location>
        <begin position="453"/>
        <end position="477"/>
    </location>
</feature>
<feature type="region of interest" description="Disordered" evidence="1">
    <location>
        <begin position="124"/>
        <end position="153"/>
    </location>
</feature>
<reference evidence="2 3" key="1">
    <citation type="journal article" date="2022" name="G3 (Bethesda)">
        <title>Enemy or ally: a genomic approach to elucidate the lifestyle of Phyllosticta citrichinaensis.</title>
        <authorList>
            <person name="Buijs V.A."/>
            <person name="Groenewald J.Z."/>
            <person name="Haridas S."/>
            <person name="LaButti K.M."/>
            <person name="Lipzen A."/>
            <person name="Martin F.M."/>
            <person name="Barry K."/>
            <person name="Grigoriev I.V."/>
            <person name="Crous P.W."/>
            <person name="Seidl M.F."/>
        </authorList>
    </citation>
    <scope>NUCLEOTIDE SEQUENCE [LARGE SCALE GENOMIC DNA]</scope>
    <source>
        <strain evidence="2 3">CBS 129764</strain>
    </source>
</reference>
<feature type="region of interest" description="Disordered" evidence="1">
    <location>
        <begin position="498"/>
        <end position="634"/>
    </location>
</feature>
<dbReference type="EMBL" id="JBBWUH010000012">
    <property type="protein sequence ID" value="KAK8153797.1"/>
    <property type="molecule type" value="Genomic_DNA"/>
</dbReference>
<feature type="compositionally biased region" description="Polar residues" evidence="1">
    <location>
        <begin position="362"/>
        <end position="371"/>
    </location>
</feature>
<accession>A0ABR1XH27</accession>
<protein>
    <submittedName>
        <fullName evidence="2">Uncharacterized protein</fullName>
    </submittedName>
</protein>
<sequence length="790" mass="86103">MSSSVFMFPGPIQTASMAGQTYHGHIPSPLAERHGVLDTPDMSFTPSAPWAFGNDGMANSTSYFTRSAIPRTAQQAHSHTPHNSCAVAETSFRRPMSTTMSSSSTTPYAYSAIQPTGNRFSLPAAHPSSYFAHSRDSTTTTAATKTTPTPDPTTRITIAKQRAIGHRRSHAQSTIAEPQKQLGHRRSCALQIRPPSLDQQKARGHRRSHAQSFANICALEAVTEIAVMRSFRGPILGERTDWGGGSGNGRNGRSSAPPDGDRGTGNNTDNGERGERRAGQLYQRPRAAPLFTPEQLRQAMALHGQVPKVFTPRSVSAQQPRLSTLFPDHDIEDEDEDPVDDTDDKHDQHRRRGRTKDKNSRNHTGTTSTPETPKPDERLLLGARAAAAGIPRDTPTRTQSACSPRDRHNQHFGPLTGINKPLPALPPPSTNDLFLVSGQQVKQLQQLQQLQNYQPQKQHHHLEQLPQSPQPAHLARAHSPNTAAIIPRPLNIVKKKPSFAPSTATSTTGSSTPNWATPPTTPVPVPKPLVWRQHSSGQQQRTPSQRSQESQFSNGSGSGSGGLVGPLVGSGLGSSNLSGGLGSSSNSFGPSGPPPSHPPPAVPPLHHHQFGPLGRWSASSLSSDEEEGGANTDIEYAAVSTEFAGRARNDSTNTLDRIEAELASWAGLQETQTQKQKQKAKAVVGPPREEREELQALPSFASSSTGWDDKGKEKGKAKKDDKEKEKDKEKDKKWWGRGRKDKKEKQKGKEKAEQELDDEKKRREEEAAHSQVVELDEEAYDAEDDWEDDE</sequence>
<evidence type="ECO:0000313" key="3">
    <source>
        <dbReference type="Proteomes" id="UP001456524"/>
    </source>
</evidence>
<evidence type="ECO:0000313" key="2">
    <source>
        <dbReference type="EMBL" id="KAK8153797.1"/>
    </source>
</evidence>
<feature type="region of interest" description="Disordered" evidence="1">
    <location>
        <begin position="311"/>
        <end position="429"/>
    </location>
</feature>
<proteinExistence type="predicted"/>
<name>A0ABR1XH27_9PEZI</name>
<feature type="compositionally biased region" description="Acidic residues" evidence="1">
    <location>
        <begin position="330"/>
        <end position="342"/>
    </location>
</feature>
<organism evidence="2 3">
    <name type="scientific">Phyllosticta citrichinensis</name>
    <dbReference type="NCBI Taxonomy" id="1130410"/>
    <lineage>
        <taxon>Eukaryota</taxon>
        <taxon>Fungi</taxon>
        <taxon>Dikarya</taxon>
        <taxon>Ascomycota</taxon>
        <taxon>Pezizomycotina</taxon>
        <taxon>Dothideomycetes</taxon>
        <taxon>Dothideomycetes incertae sedis</taxon>
        <taxon>Botryosphaeriales</taxon>
        <taxon>Phyllostictaceae</taxon>
        <taxon>Phyllosticta</taxon>
    </lineage>
</organism>
<evidence type="ECO:0000256" key="1">
    <source>
        <dbReference type="SAM" id="MobiDB-lite"/>
    </source>
</evidence>
<feature type="region of interest" description="Disordered" evidence="1">
    <location>
        <begin position="668"/>
        <end position="790"/>
    </location>
</feature>
<feature type="compositionally biased region" description="Low complexity" evidence="1">
    <location>
        <begin position="498"/>
        <end position="513"/>
    </location>
</feature>
<feature type="region of interest" description="Disordered" evidence="1">
    <location>
        <begin position="235"/>
        <end position="286"/>
    </location>
</feature>
<feature type="region of interest" description="Disordered" evidence="1">
    <location>
        <begin position="71"/>
        <end position="91"/>
    </location>
</feature>
<feature type="compositionally biased region" description="Basic and acidic residues" evidence="1">
    <location>
        <begin position="741"/>
        <end position="768"/>
    </location>
</feature>
<keyword evidence="3" id="KW-1185">Reference proteome</keyword>
<feature type="compositionally biased region" description="Gly residues" evidence="1">
    <location>
        <begin position="556"/>
        <end position="572"/>
    </location>
</feature>
<comment type="caution">
    <text evidence="2">The sequence shown here is derived from an EMBL/GenBank/DDBJ whole genome shotgun (WGS) entry which is preliminary data.</text>
</comment>
<feature type="compositionally biased region" description="Polar residues" evidence="1">
    <location>
        <begin position="72"/>
        <end position="83"/>
    </location>
</feature>
<feature type="compositionally biased region" description="Acidic residues" evidence="1">
    <location>
        <begin position="774"/>
        <end position="790"/>
    </location>
</feature>
<dbReference type="Proteomes" id="UP001456524">
    <property type="component" value="Unassembled WGS sequence"/>
</dbReference>
<feature type="compositionally biased region" description="Polar residues" evidence="1">
    <location>
        <begin position="313"/>
        <end position="322"/>
    </location>
</feature>